<protein>
    <submittedName>
        <fullName evidence="1">Glycosyltransferase family 47 protein</fullName>
    </submittedName>
</protein>
<dbReference type="EMBL" id="JBHSWI010000001">
    <property type="protein sequence ID" value="MFC6646400.1"/>
    <property type="molecule type" value="Genomic_DNA"/>
</dbReference>
<proteinExistence type="predicted"/>
<keyword evidence="2" id="KW-1185">Reference proteome</keyword>
<evidence type="ECO:0000313" key="2">
    <source>
        <dbReference type="Proteomes" id="UP001596391"/>
    </source>
</evidence>
<comment type="caution">
    <text evidence="1">The sequence shown here is derived from an EMBL/GenBank/DDBJ whole genome shotgun (WGS) entry which is preliminary data.</text>
</comment>
<dbReference type="RefSeq" id="WP_263370072.1">
    <property type="nucleotide sequence ID" value="NZ_JAGSYD010000001.1"/>
</dbReference>
<dbReference type="Proteomes" id="UP001596391">
    <property type="component" value="Unassembled WGS sequence"/>
</dbReference>
<sequence length="356" mass="40788">MSLPSARYTLVWRSENVEHKRMLSTLLAPFVAETIVDPDRQFNGDHAIFVEYFANTLNPQLFEGFRGKDVFLVDMSDENYEFVPALYTCFRGVIRAHWSEIFRPETVFCIPVGPSDSSVAPPPALPASSREFAWSFIGQMNKSTRPDAARAFASIEPHLLFTTDNVPGISMWNRTLAQAPRRYSPDRNSEVLAQTIFSLCPMGNTNLESSRPYESLEYGCIPIVERRPGFDYFTGLLGENPLPKFNSWPEAAAFASGLLAKPEELDALQQRCISWWAAYKAEREQRLAKFLTTRSNDVRPTTEDSFVTPAYRKRYFVERELLRHHNLRALYRRVALMVKRKLSGRGMRVHSGSQWK</sequence>
<evidence type="ECO:0000313" key="1">
    <source>
        <dbReference type="EMBL" id="MFC6646400.1"/>
    </source>
</evidence>
<organism evidence="1 2">
    <name type="scientific">Granulicella cerasi</name>
    <dbReference type="NCBI Taxonomy" id="741063"/>
    <lineage>
        <taxon>Bacteria</taxon>
        <taxon>Pseudomonadati</taxon>
        <taxon>Acidobacteriota</taxon>
        <taxon>Terriglobia</taxon>
        <taxon>Terriglobales</taxon>
        <taxon>Acidobacteriaceae</taxon>
        <taxon>Granulicella</taxon>
    </lineage>
</organism>
<name>A0ABW1ZDB1_9BACT</name>
<reference evidence="2" key="1">
    <citation type="journal article" date="2019" name="Int. J. Syst. Evol. Microbiol.">
        <title>The Global Catalogue of Microorganisms (GCM) 10K type strain sequencing project: providing services to taxonomists for standard genome sequencing and annotation.</title>
        <authorList>
            <consortium name="The Broad Institute Genomics Platform"/>
            <consortium name="The Broad Institute Genome Sequencing Center for Infectious Disease"/>
            <person name="Wu L."/>
            <person name="Ma J."/>
        </authorList>
    </citation>
    <scope>NUCLEOTIDE SEQUENCE [LARGE SCALE GENOMIC DNA]</scope>
    <source>
        <strain evidence="2">CGMCC 1.16026</strain>
    </source>
</reference>
<gene>
    <name evidence="1" type="ORF">ACFQBQ_12555</name>
</gene>
<accession>A0ABW1ZDB1</accession>